<accession>A0A3P5WTZ9</accession>
<dbReference type="AlphaFoldDB" id="A0A3P5WTZ9"/>
<keyword evidence="2" id="KW-1185">Reference proteome</keyword>
<evidence type="ECO:0000313" key="1">
    <source>
        <dbReference type="EMBL" id="VDC25155.1"/>
    </source>
</evidence>
<protein>
    <submittedName>
        <fullName evidence="1">Uncharacterized protein</fullName>
    </submittedName>
</protein>
<name>A0A3P5WTZ9_9BACL</name>
<sequence>MFSELMPPINEFRVPVHETIQTIHYNSIFMRKKRRSLMFIEYICNWLNCRLLFVAQAPTQLLKEVSSLLVDVARFEITYDDGEKENYNYTADSSGRITGINKLVS</sequence>
<organism evidence="1 2">
    <name type="scientific">Filibacter tadaridae</name>
    <dbReference type="NCBI Taxonomy" id="2483811"/>
    <lineage>
        <taxon>Bacteria</taxon>
        <taxon>Bacillati</taxon>
        <taxon>Bacillota</taxon>
        <taxon>Bacilli</taxon>
        <taxon>Bacillales</taxon>
        <taxon>Caryophanaceae</taxon>
        <taxon>Filibacter</taxon>
    </lineage>
</organism>
<gene>
    <name evidence="1" type="ORF">FILTAD_01192</name>
</gene>
<proteinExistence type="predicted"/>
<reference evidence="1 2" key="1">
    <citation type="submission" date="2018-11" db="EMBL/GenBank/DDBJ databases">
        <authorList>
            <person name="Criscuolo A."/>
        </authorList>
    </citation>
    <scope>NUCLEOTIDE SEQUENCE [LARGE SCALE GENOMIC DNA]</scope>
    <source>
        <strain evidence="1">ATB-66</strain>
    </source>
</reference>
<evidence type="ECO:0000313" key="2">
    <source>
        <dbReference type="Proteomes" id="UP000270468"/>
    </source>
</evidence>
<dbReference type="Proteomes" id="UP000270468">
    <property type="component" value="Unassembled WGS sequence"/>
</dbReference>
<dbReference type="EMBL" id="UXAV01000031">
    <property type="protein sequence ID" value="VDC25155.1"/>
    <property type="molecule type" value="Genomic_DNA"/>
</dbReference>